<evidence type="ECO:0008006" key="4">
    <source>
        <dbReference type="Google" id="ProtNLM"/>
    </source>
</evidence>
<dbReference type="Proteomes" id="UP001500383">
    <property type="component" value="Unassembled WGS sequence"/>
</dbReference>
<reference evidence="3" key="1">
    <citation type="journal article" date="2019" name="Int. J. Syst. Evol. Microbiol.">
        <title>The Global Catalogue of Microorganisms (GCM) 10K type strain sequencing project: providing services to taxonomists for standard genome sequencing and annotation.</title>
        <authorList>
            <consortium name="The Broad Institute Genomics Platform"/>
            <consortium name="The Broad Institute Genome Sequencing Center for Infectious Disease"/>
            <person name="Wu L."/>
            <person name="Ma J."/>
        </authorList>
    </citation>
    <scope>NUCLEOTIDE SEQUENCE [LARGE SCALE GENOMIC DNA]</scope>
    <source>
        <strain evidence="3">JCM 16002</strain>
    </source>
</reference>
<evidence type="ECO:0000313" key="3">
    <source>
        <dbReference type="Proteomes" id="UP001500383"/>
    </source>
</evidence>
<evidence type="ECO:0000256" key="1">
    <source>
        <dbReference type="SAM" id="Phobius"/>
    </source>
</evidence>
<gene>
    <name evidence="2" type="ORF">GCM10009831_28800</name>
</gene>
<keyword evidence="1" id="KW-0812">Transmembrane</keyword>
<organism evidence="2 3">
    <name type="scientific">Dietzia cercidiphylli</name>
    <dbReference type="NCBI Taxonomy" id="498199"/>
    <lineage>
        <taxon>Bacteria</taxon>
        <taxon>Bacillati</taxon>
        <taxon>Actinomycetota</taxon>
        <taxon>Actinomycetes</taxon>
        <taxon>Mycobacteriales</taxon>
        <taxon>Dietziaceae</taxon>
        <taxon>Dietzia</taxon>
    </lineage>
</organism>
<dbReference type="RefSeq" id="WP_179523504.1">
    <property type="nucleotide sequence ID" value="NZ_BAAAQG010000015.1"/>
</dbReference>
<comment type="caution">
    <text evidence="2">The sequence shown here is derived from an EMBL/GenBank/DDBJ whole genome shotgun (WGS) entry which is preliminary data.</text>
</comment>
<accession>A0ABP4V862</accession>
<dbReference type="EMBL" id="BAAAQG010000015">
    <property type="protein sequence ID" value="GAA1717117.1"/>
    <property type="molecule type" value="Genomic_DNA"/>
</dbReference>
<keyword evidence="1" id="KW-1133">Transmembrane helix</keyword>
<protein>
    <recommendedName>
        <fullName evidence="4">Integral membrane protein</fullName>
    </recommendedName>
</protein>
<feature type="transmembrane region" description="Helical" evidence="1">
    <location>
        <begin position="36"/>
        <end position="54"/>
    </location>
</feature>
<keyword evidence="1" id="KW-0472">Membrane</keyword>
<feature type="transmembrane region" description="Helical" evidence="1">
    <location>
        <begin position="7"/>
        <end position="30"/>
    </location>
</feature>
<sequence length="60" mass="5810">MRSAAGFALVLVGVLSVVGLGGVAIVLGGADDSPGLQGIGVVLVVGATVAALRWRGGRPR</sequence>
<evidence type="ECO:0000313" key="2">
    <source>
        <dbReference type="EMBL" id="GAA1717117.1"/>
    </source>
</evidence>
<keyword evidence="3" id="KW-1185">Reference proteome</keyword>
<name>A0ABP4V862_9ACTN</name>
<proteinExistence type="predicted"/>